<dbReference type="AlphaFoldDB" id="A0A382CF38"/>
<reference evidence="1" key="1">
    <citation type="submission" date="2018-05" db="EMBL/GenBank/DDBJ databases">
        <authorList>
            <person name="Lanie J.A."/>
            <person name="Ng W.-L."/>
            <person name="Kazmierczak K.M."/>
            <person name="Andrzejewski T.M."/>
            <person name="Davidsen T.M."/>
            <person name="Wayne K.J."/>
            <person name="Tettelin H."/>
            <person name="Glass J.I."/>
            <person name="Rusch D."/>
            <person name="Podicherti R."/>
            <person name="Tsui H.-C.T."/>
            <person name="Winkler M.E."/>
        </authorList>
    </citation>
    <scope>NUCLEOTIDE SEQUENCE</scope>
</reference>
<accession>A0A382CF38</accession>
<proteinExistence type="predicted"/>
<gene>
    <name evidence="1" type="ORF">METZ01_LOCUS177135</name>
</gene>
<name>A0A382CF38_9ZZZZ</name>
<organism evidence="1">
    <name type="scientific">marine metagenome</name>
    <dbReference type="NCBI Taxonomy" id="408172"/>
    <lineage>
        <taxon>unclassified sequences</taxon>
        <taxon>metagenomes</taxon>
        <taxon>ecological metagenomes</taxon>
    </lineage>
</organism>
<dbReference type="EMBL" id="UINC01034051">
    <property type="protein sequence ID" value="SVB24281.1"/>
    <property type="molecule type" value="Genomic_DNA"/>
</dbReference>
<sequence>YIEGLENELIISQKVQSSWYDNAPI</sequence>
<feature type="non-terminal residue" evidence="1">
    <location>
        <position position="1"/>
    </location>
</feature>
<evidence type="ECO:0000313" key="1">
    <source>
        <dbReference type="EMBL" id="SVB24281.1"/>
    </source>
</evidence>
<protein>
    <submittedName>
        <fullName evidence="1">Uncharacterized protein</fullName>
    </submittedName>
</protein>